<reference evidence="1 2" key="1">
    <citation type="submission" date="2011-04" db="EMBL/GenBank/DDBJ databases">
        <authorList>
            <person name="Muzny D."/>
            <person name="Qin X."/>
            <person name="Deng J."/>
            <person name="Jiang H."/>
            <person name="Liu Y."/>
            <person name="Qu J."/>
            <person name="Song X.-Z."/>
            <person name="Zhang L."/>
            <person name="Thornton R."/>
            <person name="Coyle M."/>
            <person name="Francisco L."/>
            <person name="Jackson L."/>
            <person name="Javaid M."/>
            <person name="Korchina V."/>
            <person name="Kovar C."/>
            <person name="Mata R."/>
            <person name="Mathew T."/>
            <person name="Ngo R."/>
            <person name="Nguyen L."/>
            <person name="Nguyen N."/>
            <person name="Okwuonu G."/>
            <person name="Ongeri F."/>
            <person name="Pham C."/>
            <person name="Simmons D."/>
            <person name="Wilczek-Boney K."/>
            <person name="Hale W."/>
            <person name="Jakkamsetti A."/>
            <person name="Pham P."/>
            <person name="Ruth R."/>
            <person name="San Lucas F."/>
            <person name="Warren J."/>
            <person name="Zhang J."/>
            <person name="Zhao Z."/>
            <person name="Zhou C."/>
            <person name="Zhu D."/>
            <person name="Lee S."/>
            <person name="Bess C."/>
            <person name="Blankenburg K."/>
            <person name="Forbes L."/>
            <person name="Fu Q."/>
            <person name="Gubbala S."/>
            <person name="Hirani K."/>
            <person name="Jayaseelan J.C."/>
            <person name="Lara F."/>
            <person name="Munidasa M."/>
            <person name="Palculict T."/>
            <person name="Patil S."/>
            <person name="Pu L.-L."/>
            <person name="Saada N."/>
            <person name="Tang L."/>
            <person name="Weissenberger G."/>
            <person name="Zhu Y."/>
            <person name="Hemphill L."/>
            <person name="Shang Y."/>
            <person name="Youmans B."/>
            <person name="Ayvaz T."/>
            <person name="Ross M."/>
            <person name="Santibanez J."/>
            <person name="Aqrawi P."/>
            <person name="Gross S."/>
            <person name="Joshi V."/>
            <person name="Fowler G."/>
            <person name="Nazareth L."/>
            <person name="Reid J."/>
            <person name="Worley K."/>
            <person name="Petrosino J."/>
            <person name="Highlander S."/>
            <person name="Gibbs R."/>
        </authorList>
    </citation>
    <scope>NUCLEOTIDE SEQUENCE [LARGE SCALE GENOMIC DNA]</scope>
    <source>
        <strain evidence="1 2">2681</strain>
    </source>
</reference>
<name>F9DX30_9BACL</name>
<evidence type="ECO:0000313" key="1">
    <source>
        <dbReference type="EMBL" id="EGQ21078.1"/>
    </source>
</evidence>
<comment type="caution">
    <text evidence="1">The sequence shown here is derived from an EMBL/GenBank/DDBJ whole genome shotgun (WGS) entry which is preliminary data.</text>
</comment>
<gene>
    <name evidence="1" type="ORF">HMPREF9372_3361</name>
</gene>
<accession>F9DX30</accession>
<dbReference type="eggNOG" id="ENOG5032URR">
    <property type="taxonomic scope" value="Bacteria"/>
</dbReference>
<dbReference type="Pfam" id="PF09956">
    <property type="entry name" value="Phage_cement_2"/>
    <property type="match status" value="1"/>
</dbReference>
<dbReference type="RefSeq" id="WP_009498052.1">
    <property type="nucleotide sequence ID" value="NZ_GL982998.1"/>
</dbReference>
<dbReference type="Proteomes" id="UP000005316">
    <property type="component" value="Unassembled WGS sequence"/>
</dbReference>
<dbReference type="AlphaFoldDB" id="F9DX30"/>
<sequence length="135" mass="14764">MAEARAIPTTTYQSYRAKVSDGKSVRVTVPENTTIEAQQFYEIDGFFGPAMQSVVTEAGETSEVILNIEQAEYETDQIQTTKAFKAGDKIYFTGGKFTPDTGAGEDGIATNRLVGRVTQGKDQNNVIWFVQGPQV</sequence>
<dbReference type="HOGENOM" id="CLU_1969509_0_0_9"/>
<organism evidence="1 2">
    <name type="scientific">Sporosarcina newyorkensis 2681</name>
    <dbReference type="NCBI Taxonomy" id="1027292"/>
    <lineage>
        <taxon>Bacteria</taxon>
        <taxon>Bacillati</taxon>
        <taxon>Bacillota</taxon>
        <taxon>Bacilli</taxon>
        <taxon>Bacillales</taxon>
        <taxon>Caryophanaceae</taxon>
        <taxon>Sporosarcina</taxon>
    </lineage>
</organism>
<dbReference type="OrthoDB" id="1683660at2"/>
<dbReference type="InterPro" id="IPR011231">
    <property type="entry name" value="Phage_VT1-Sakai_H0018"/>
</dbReference>
<dbReference type="EMBL" id="AFPZ01000105">
    <property type="protein sequence ID" value="EGQ21078.1"/>
    <property type="molecule type" value="Genomic_DNA"/>
</dbReference>
<proteinExistence type="predicted"/>
<protein>
    <submittedName>
        <fullName evidence="1">Uncharacterized protein</fullName>
    </submittedName>
</protein>
<evidence type="ECO:0000313" key="2">
    <source>
        <dbReference type="Proteomes" id="UP000005316"/>
    </source>
</evidence>